<dbReference type="PANTHER" id="PTHR22603:SF93">
    <property type="entry name" value="RE24176P"/>
    <property type="match status" value="1"/>
</dbReference>
<proteinExistence type="inferred from homology"/>
<accession>A0A7R9MQW6</accession>
<dbReference type="Gene3D" id="3.90.1200.10">
    <property type="match status" value="1"/>
</dbReference>
<evidence type="ECO:0000313" key="4">
    <source>
        <dbReference type="EMBL" id="CAD7663617.1"/>
    </source>
</evidence>
<evidence type="ECO:0000256" key="1">
    <source>
        <dbReference type="ARBA" id="ARBA00023209"/>
    </source>
</evidence>
<dbReference type="PANTHER" id="PTHR22603">
    <property type="entry name" value="CHOLINE/ETHANOALAMINE KINASE"/>
    <property type="match status" value="1"/>
</dbReference>
<dbReference type="SUPFAM" id="SSF56112">
    <property type="entry name" value="Protein kinase-like (PK-like)"/>
    <property type="match status" value="1"/>
</dbReference>
<dbReference type="GO" id="GO:0004305">
    <property type="term" value="F:ethanolamine kinase activity"/>
    <property type="evidence" value="ECO:0007669"/>
    <property type="project" value="TreeGrafter"/>
</dbReference>
<keyword evidence="2" id="KW-1208">Phospholipid metabolism</keyword>
<keyword evidence="5" id="KW-1185">Reference proteome</keyword>
<dbReference type="InterPro" id="IPR011009">
    <property type="entry name" value="Kinase-like_dom_sf"/>
</dbReference>
<evidence type="ECO:0000256" key="3">
    <source>
        <dbReference type="ARBA" id="ARBA00038211"/>
    </source>
</evidence>
<evidence type="ECO:0000256" key="2">
    <source>
        <dbReference type="ARBA" id="ARBA00023264"/>
    </source>
</evidence>
<keyword evidence="1" id="KW-0444">Lipid biosynthesis</keyword>
<feature type="non-terminal residue" evidence="4">
    <location>
        <position position="1"/>
    </location>
</feature>
<organism evidence="4">
    <name type="scientific">Oppiella nova</name>
    <dbReference type="NCBI Taxonomy" id="334625"/>
    <lineage>
        <taxon>Eukaryota</taxon>
        <taxon>Metazoa</taxon>
        <taxon>Ecdysozoa</taxon>
        <taxon>Arthropoda</taxon>
        <taxon>Chelicerata</taxon>
        <taxon>Arachnida</taxon>
        <taxon>Acari</taxon>
        <taxon>Acariformes</taxon>
        <taxon>Sarcoptiformes</taxon>
        <taxon>Oribatida</taxon>
        <taxon>Brachypylina</taxon>
        <taxon>Oppioidea</taxon>
        <taxon>Oppiidae</taxon>
        <taxon>Oppiella</taxon>
    </lineage>
</organism>
<dbReference type="OrthoDB" id="5796092at2759"/>
<evidence type="ECO:0000313" key="5">
    <source>
        <dbReference type="Proteomes" id="UP000728032"/>
    </source>
</evidence>
<gene>
    <name evidence="4" type="ORF">ONB1V03_LOCUS20175</name>
</gene>
<dbReference type="EMBL" id="CAJPVJ010033541">
    <property type="protein sequence ID" value="CAG2180754.1"/>
    <property type="molecule type" value="Genomic_DNA"/>
</dbReference>
<dbReference type="EMBL" id="OC948366">
    <property type="protein sequence ID" value="CAD7663617.1"/>
    <property type="molecule type" value="Genomic_DNA"/>
</dbReference>
<protein>
    <recommendedName>
        <fullName evidence="6">Choline/ethanolamine kinase</fullName>
    </recommendedName>
</protein>
<dbReference type="GO" id="GO:0004103">
    <property type="term" value="F:choline kinase activity"/>
    <property type="evidence" value="ECO:0007669"/>
    <property type="project" value="TreeGrafter"/>
</dbReference>
<dbReference type="AlphaFoldDB" id="A0A7R9MQW6"/>
<dbReference type="Gene3D" id="3.30.200.20">
    <property type="entry name" value="Phosphorylase Kinase, domain 1"/>
    <property type="match status" value="1"/>
</dbReference>
<dbReference type="Proteomes" id="UP000728032">
    <property type="component" value="Unassembled WGS sequence"/>
</dbReference>
<comment type="similarity">
    <text evidence="3">Belongs to the choline/ethanolamine kinase family.</text>
</comment>
<evidence type="ECO:0008006" key="6">
    <source>
        <dbReference type="Google" id="ProtNLM"/>
    </source>
</evidence>
<dbReference type="Pfam" id="PF01633">
    <property type="entry name" value="Choline_kinase"/>
    <property type="match status" value="1"/>
</dbReference>
<dbReference type="GO" id="GO:0005737">
    <property type="term" value="C:cytoplasm"/>
    <property type="evidence" value="ECO:0007669"/>
    <property type="project" value="TreeGrafter"/>
</dbReference>
<reference evidence="4" key="1">
    <citation type="submission" date="2020-11" db="EMBL/GenBank/DDBJ databases">
        <authorList>
            <person name="Tran Van P."/>
        </authorList>
    </citation>
    <scope>NUCLEOTIDE SEQUENCE</scope>
</reference>
<name>A0A7R9MQW6_9ACAR</name>
<keyword evidence="1" id="KW-0443">Lipid metabolism</keyword>
<keyword evidence="1" id="KW-0594">Phospholipid biosynthesis</keyword>
<dbReference type="GO" id="GO:0006646">
    <property type="term" value="P:phosphatidylethanolamine biosynthetic process"/>
    <property type="evidence" value="ECO:0007669"/>
    <property type="project" value="TreeGrafter"/>
</dbReference>
<sequence length="284" mass="32612">MENSVSTADRHKLHELCKTQLGGQWAEVSADQLIIRTSTGGFVNQLFYCDLPEHMKTKYNRVAVRYQDGTAEMTFTKYCNPVHILTMCLVLSERQLAPKLLSVFDKGQISEYIDAVYFTGDYDLNPGAVALLAQKLAKFQSIDMPVPKDRTEFTLKMILEDWFDETHVDSYRQGVVYEEIRENNYKTLMDTDLIAEIAWVRKAVVDVNSPIVFSHNDLNRRNILVRKTGGNPIGDSDIFIIDFDFSCYMYRGSDFGDYFINYCQEELDFGGLPFPTDTQMSPFI</sequence>